<keyword evidence="1" id="KW-0472">Membrane</keyword>
<keyword evidence="1" id="KW-0812">Transmembrane</keyword>
<proteinExistence type="predicted"/>
<protein>
    <submittedName>
        <fullName evidence="2">Uncharacterized protein</fullName>
    </submittedName>
</protein>
<feature type="transmembrane region" description="Helical" evidence="1">
    <location>
        <begin position="102"/>
        <end position="121"/>
    </location>
</feature>
<organism evidence="2 3">
    <name type="scientific">Micromonospora arida</name>
    <dbReference type="NCBI Taxonomy" id="2203715"/>
    <lineage>
        <taxon>Bacteria</taxon>
        <taxon>Bacillati</taxon>
        <taxon>Actinomycetota</taxon>
        <taxon>Actinomycetes</taxon>
        <taxon>Micromonosporales</taxon>
        <taxon>Micromonosporaceae</taxon>
        <taxon>Micromonospora</taxon>
    </lineage>
</organism>
<sequence>MATRTPDGVHATRARRRGGLLVVAFGLLAYTGTTAVDAPTRALGLSWSIIGAAGALGVLTIMVAARRRAVRLEDAARLAMAMAALAALAVGVAFAPEGAERGFVVAVTGVLAASLAVYASLAGDLRRTGRGAA</sequence>
<feature type="transmembrane region" description="Helical" evidence="1">
    <location>
        <begin position="45"/>
        <end position="65"/>
    </location>
</feature>
<keyword evidence="1" id="KW-1133">Transmembrane helix</keyword>
<comment type="caution">
    <text evidence="2">The sequence shown here is derived from an EMBL/GenBank/DDBJ whole genome shotgun (WGS) entry which is preliminary data.</text>
</comment>
<keyword evidence="3" id="KW-1185">Reference proteome</keyword>
<dbReference type="AlphaFoldDB" id="A0A3N9XQQ1"/>
<feature type="transmembrane region" description="Helical" evidence="1">
    <location>
        <begin position="77"/>
        <end position="96"/>
    </location>
</feature>
<evidence type="ECO:0000313" key="2">
    <source>
        <dbReference type="EMBL" id="RQX15455.1"/>
    </source>
</evidence>
<reference evidence="2 3" key="1">
    <citation type="submission" date="2018-05" db="EMBL/GenBank/DDBJ databases">
        <title>Micromonospora from Atacama Desert.</title>
        <authorList>
            <person name="Carro L."/>
            <person name="Goodfellow M."/>
            <person name="Klenk H.-P."/>
        </authorList>
    </citation>
    <scope>NUCLEOTIDE SEQUENCE [LARGE SCALE GENOMIC DNA]</scope>
    <source>
        <strain evidence="2 3">LB32</strain>
    </source>
</reference>
<dbReference type="OrthoDB" id="10009534at2"/>
<name>A0A3N9XQQ1_9ACTN</name>
<accession>A0A3N9XQQ1</accession>
<evidence type="ECO:0000313" key="3">
    <source>
        <dbReference type="Proteomes" id="UP000266889"/>
    </source>
</evidence>
<gene>
    <name evidence="2" type="ORF">DLJ58_00415</name>
</gene>
<dbReference type="RefSeq" id="WP_124853334.1">
    <property type="nucleotide sequence ID" value="NZ_JBEXYX010000002.1"/>
</dbReference>
<evidence type="ECO:0000256" key="1">
    <source>
        <dbReference type="SAM" id="Phobius"/>
    </source>
</evidence>
<dbReference type="Proteomes" id="UP000266889">
    <property type="component" value="Unassembled WGS sequence"/>
</dbReference>
<dbReference type="EMBL" id="QGSY01000035">
    <property type="protein sequence ID" value="RQX15455.1"/>
    <property type="molecule type" value="Genomic_DNA"/>
</dbReference>